<proteinExistence type="predicted"/>
<protein>
    <submittedName>
        <fullName evidence="1">Uncharacterized protein</fullName>
    </submittedName>
</protein>
<accession>A0A0E9PX44</accession>
<organism evidence="1">
    <name type="scientific">Anguilla anguilla</name>
    <name type="common">European freshwater eel</name>
    <name type="synonym">Muraena anguilla</name>
    <dbReference type="NCBI Taxonomy" id="7936"/>
    <lineage>
        <taxon>Eukaryota</taxon>
        <taxon>Metazoa</taxon>
        <taxon>Chordata</taxon>
        <taxon>Craniata</taxon>
        <taxon>Vertebrata</taxon>
        <taxon>Euteleostomi</taxon>
        <taxon>Actinopterygii</taxon>
        <taxon>Neopterygii</taxon>
        <taxon>Teleostei</taxon>
        <taxon>Anguilliformes</taxon>
        <taxon>Anguillidae</taxon>
        <taxon>Anguilla</taxon>
    </lineage>
</organism>
<reference evidence="1" key="2">
    <citation type="journal article" date="2015" name="Fish Shellfish Immunol.">
        <title>Early steps in the European eel (Anguilla anguilla)-Vibrio vulnificus interaction in the gills: Role of the RtxA13 toxin.</title>
        <authorList>
            <person name="Callol A."/>
            <person name="Pajuelo D."/>
            <person name="Ebbesson L."/>
            <person name="Teles M."/>
            <person name="MacKenzie S."/>
            <person name="Amaro C."/>
        </authorList>
    </citation>
    <scope>NUCLEOTIDE SEQUENCE</scope>
</reference>
<reference evidence="1" key="1">
    <citation type="submission" date="2014-11" db="EMBL/GenBank/DDBJ databases">
        <authorList>
            <person name="Amaro Gonzalez C."/>
        </authorList>
    </citation>
    <scope>NUCLEOTIDE SEQUENCE</scope>
</reference>
<evidence type="ECO:0000313" key="1">
    <source>
        <dbReference type="EMBL" id="JAH09196.1"/>
    </source>
</evidence>
<dbReference type="AlphaFoldDB" id="A0A0E9PX44"/>
<sequence length="91" mass="10599">MCFFSCLCYKLGLFGIKQPGFRNTCTSIIGQVFEEKSAKRVKKIFILLFSETQWGRGLFTRHDSSPFLFLIKNTGYLINERGSQNVFIRYI</sequence>
<name>A0A0E9PX44_ANGAN</name>
<dbReference type="EMBL" id="GBXM01099381">
    <property type="protein sequence ID" value="JAH09196.1"/>
    <property type="molecule type" value="Transcribed_RNA"/>
</dbReference>